<dbReference type="RefSeq" id="WP_119898294.1">
    <property type="nucleotide sequence ID" value="NZ_QNRC01000013.1"/>
</dbReference>
<feature type="signal peptide" evidence="2">
    <location>
        <begin position="1"/>
        <end position="23"/>
    </location>
</feature>
<proteinExistence type="predicted"/>
<dbReference type="Proteomes" id="UP000283587">
    <property type="component" value="Unassembled WGS sequence"/>
</dbReference>
<evidence type="ECO:0000256" key="2">
    <source>
        <dbReference type="SAM" id="SignalP"/>
    </source>
</evidence>
<reference evidence="4" key="1">
    <citation type="submission" date="2018-09" db="EMBL/GenBank/DDBJ databases">
        <title>Paracoccus onubensis nov. sp. a moderate halophilic bacterium isolated from Gruta de las Maravillas (Aracena, Spain).</title>
        <authorList>
            <person name="Jurado V."/>
            <person name="Gutierrez-Patricio S."/>
            <person name="Gonzalez-Pimentel J.L."/>
            <person name="Miller A.Z."/>
            <person name="Laiz L."/>
            <person name="Saiz-Jimenez C."/>
        </authorList>
    </citation>
    <scope>NUCLEOTIDE SEQUENCE [LARGE SCALE GENOMIC DNA]</scope>
    <source>
        <strain evidence="4">DSM 26381</strain>
    </source>
</reference>
<organism evidence="3 4">
    <name type="scientific">Paracoccus siganidrum</name>
    <dbReference type="NCBI Taxonomy" id="1276757"/>
    <lineage>
        <taxon>Bacteria</taxon>
        <taxon>Pseudomonadati</taxon>
        <taxon>Pseudomonadota</taxon>
        <taxon>Alphaproteobacteria</taxon>
        <taxon>Rhodobacterales</taxon>
        <taxon>Paracoccaceae</taxon>
        <taxon>Paracoccus</taxon>
    </lineage>
</organism>
<evidence type="ECO:0000256" key="1">
    <source>
        <dbReference type="SAM" id="MobiDB-lite"/>
    </source>
</evidence>
<feature type="compositionally biased region" description="Polar residues" evidence="1">
    <location>
        <begin position="25"/>
        <end position="43"/>
    </location>
</feature>
<keyword evidence="4" id="KW-1185">Reference proteome</keyword>
<name>A0A419A6D5_9RHOB</name>
<feature type="chain" id="PRO_5019478208" evidence="2">
    <location>
        <begin position="24"/>
        <end position="62"/>
    </location>
</feature>
<evidence type="ECO:0000313" key="4">
    <source>
        <dbReference type="Proteomes" id="UP000283587"/>
    </source>
</evidence>
<gene>
    <name evidence="3" type="ORF">D3P05_11450</name>
</gene>
<feature type="region of interest" description="Disordered" evidence="1">
    <location>
        <begin position="25"/>
        <end position="62"/>
    </location>
</feature>
<dbReference type="EMBL" id="QZEW01000042">
    <property type="protein sequence ID" value="RJL14203.1"/>
    <property type="molecule type" value="Genomic_DNA"/>
</dbReference>
<keyword evidence="2" id="KW-0732">Signal</keyword>
<dbReference type="AlphaFoldDB" id="A0A419A6D5"/>
<protein>
    <submittedName>
        <fullName evidence="3">Uncharacterized protein</fullName>
    </submittedName>
</protein>
<sequence length="62" mass="5994">MPRRAYAPLALAAALALAVPAFAQQSGGSTAPSAEPAVQTTPATVKPAGGSGCLRGAKQAMS</sequence>
<comment type="caution">
    <text evidence="3">The sequence shown here is derived from an EMBL/GenBank/DDBJ whole genome shotgun (WGS) entry which is preliminary data.</text>
</comment>
<accession>A0A419A6D5</accession>
<evidence type="ECO:0000313" key="3">
    <source>
        <dbReference type="EMBL" id="RJL14203.1"/>
    </source>
</evidence>